<evidence type="ECO:0000256" key="8">
    <source>
        <dbReference type="ARBA" id="ARBA00026192"/>
    </source>
</evidence>
<comment type="caution">
    <text evidence="13">The sequence shown here is derived from an EMBL/GenBank/DDBJ whole genome shotgun (WGS) entry which is preliminary data.</text>
</comment>
<dbReference type="GO" id="GO:0005737">
    <property type="term" value="C:cytoplasm"/>
    <property type="evidence" value="ECO:0007669"/>
    <property type="project" value="InterPro"/>
</dbReference>
<dbReference type="SMART" id="SM00116">
    <property type="entry name" value="CBS"/>
    <property type="match status" value="1"/>
</dbReference>
<dbReference type="InterPro" id="IPR050214">
    <property type="entry name" value="Cys_Synth/Cystath_Beta-Synth"/>
</dbReference>
<keyword evidence="11" id="KW-0028">Amino-acid biosynthesis</keyword>
<dbReference type="SUPFAM" id="SSF54631">
    <property type="entry name" value="CBS-domain pair"/>
    <property type="match status" value="1"/>
</dbReference>
<evidence type="ECO:0000256" key="3">
    <source>
        <dbReference type="ARBA" id="ARBA00007103"/>
    </source>
</evidence>
<dbReference type="Pfam" id="PF00571">
    <property type="entry name" value="CBS"/>
    <property type="match status" value="1"/>
</dbReference>
<dbReference type="GO" id="GO:0019343">
    <property type="term" value="P:cysteine biosynthetic process via cystathionine"/>
    <property type="evidence" value="ECO:0007669"/>
    <property type="project" value="UniProtKB-UniRule"/>
</dbReference>
<evidence type="ECO:0000256" key="1">
    <source>
        <dbReference type="ARBA" id="ARBA00001933"/>
    </source>
</evidence>
<dbReference type="Proteomes" id="UP000748756">
    <property type="component" value="Unassembled WGS sequence"/>
</dbReference>
<evidence type="ECO:0000256" key="11">
    <source>
        <dbReference type="RuleBase" id="RU361204"/>
    </source>
</evidence>
<accession>A0A9P5RUF7</accession>
<dbReference type="Gene3D" id="3.10.580.10">
    <property type="entry name" value="CBS-domain"/>
    <property type="match status" value="1"/>
</dbReference>
<evidence type="ECO:0000256" key="7">
    <source>
        <dbReference type="ARBA" id="ARBA00023239"/>
    </source>
</evidence>
<dbReference type="GO" id="GO:0006535">
    <property type="term" value="P:cysteine biosynthetic process from serine"/>
    <property type="evidence" value="ECO:0007669"/>
    <property type="project" value="UniProtKB-UniRule"/>
</dbReference>
<keyword evidence="11" id="KW-0198">Cysteine biosynthesis</keyword>
<evidence type="ECO:0000313" key="13">
    <source>
        <dbReference type="EMBL" id="KAF9148083.1"/>
    </source>
</evidence>
<dbReference type="EC" id="4.2.1.22" evidence="4 11"/>
<dbReference type="InterPro" id="IPR036052">
    <property type="entry name" value="TrpB-like_PALP_sf"/>
</dbReference>
<dbReference type="OrthoDB" id="728at2759"/>
<dbReference type="SUPFAM" id="SSF53686">
    <property type="entry name" value="Tryptophan synthase beta subunit-like PLP-dependent enzymes"/>
    <property type="match status" value="1"/>
</dbReference>
<comment type="similarity">
    <text evidence="3 11">Belongs to the cysteine synthase/cystathionine beta-synthase family.</text>
</comment>
<dbReference type="InterPro" id="IPR046342">
    <property type="entry name" value="CBS_dom_sf"/>
</dbReference>
<proteinExistence type="inferred from homology"/>
<evidence type="ECO:0000256" key="4">
    <source>
        <dbReference type="ARBA" id="ARBA00012041"/>
    </source>
</evidence>
<protein>
    <recommendedName>
        <fullName evidence="8 11">Cystathionine beta-synthase</fullName>
        <ecNumber evidence="4 11">4.2.1.22</ecNumber>
    </recommendedName>
</protein>
<dbReference type="InterPro" id="IPR000644">
    <property type="entry name" value="CBS_dom"/>
</dbReference>
<evidence type="ECO:0000313" key="14">
    <source>
        <dbReference type="Proteomes" id="UP000748756"/>
    </source>
</evidence>
<evidence type="ECO:0000259" key="12">
    <source>
        <dbReference type="PROSITE" id="PS51371"/>
    </source>
</evidence>
<reference evidence="13" key="1">
    <citation type="journal article" date="2020" name="Fungal Divers.">
        <title>Resolving the Mortierellaceae phylogeny through synthesis of multi-gene phylogenetics and phylogenomics.</title>
        <authorList>
            <person name="Vandepol N."/>
            <person name="Liber J."/>
            <person name="Desiro A."/>
            <person name="Na H."/>
            <person name="Kennedy M."/>
            <person name="Barry K."/>
            <person name="Grigoriev I.V."/>
            <person name="Miller A.N."/>
            <person name="O'Donnell K."/>
            <person name="Stajich J.E."/>
            <person name="Bonito G."/>
        </authorList>
    </citation>
    <scope>NUCLEOTIDE SEQUENCE</scope>
    <source>
        <strain evidence="13">NRRL 6426</strain>
    </source>
</reference>
<evidence type="ECO:0000256" key="10">
    <source>
        <dbReference type="PROSITE-ProRule" id="PRU00703"/>
    </source>
</evidence>
<dbReference type="NCBIfam" id="TIGR01137">
    <property type="entry name" value="cysta_beta"/>
    <property type="match status" value="1"/>
</dbReference>
<organism evidence="13 14">
    <name type="scientific">Linnemannia schmuckeri</name>
    <dbReference type="NCBI Taxonomy" id="64567"/>
    <lineage>
        <taxon>Eukaryota</taxon>
        <taxon>Fungi</taxon>
        <taxon>Fungi incertae sedis</taxon>
        <taxon>Mucoromycota</taxon>
        <taxon>Mortierellomycotina</taxon>
        <taxon>Mortierellomycetes</taxon>
        <taxon>Mortierellales</taxon>
        <taxon>Mortierellaceae</taxon>
        <taxon>Linnemannia</taxon>
    </lineage>
</organism>
<dbReference type="FunFam" id="3.40.50.1100:FF:000003">
    <property type="entry name" value="Cystathionine beta-synthase"/>
    <property type="match status" value="1"/>
</dbReference>
<dbReference type="InterPro" id="IPR001926">
    <property type="entry name" value="TrpB-like_PALP"/>
</dbReference>
<dbReference type="Gene3D" id="3.40.50.1100">
    <property type="match status" value="2"/>
</dbReference>
<dbReference type="GO" id="GO:0004122">
    <property type="term" value="F:cystathionine beta-synthase activity"/>
    <property type="evidence" value="ECO:0007669"/>
    <property type="project" value="UniProtKB-UniRule"/>
</dbReference>
<dbReference type="PROSITE" id="PS00901">
    <property type="entry name" value="CYS_SYNTHASE"/>
    <property type="match status" value="1"/>
</dbReference>
<comment type="pathway">
    <text evidence="2">Amino-acid biosynthesis; L-cysteine biosynthesis; L-cysteine from L-homocysteine and L-serine: step 1/2.</text>
</comment>
<gene>
    <name evidence="13" type="ORF">BG015_010217</name>
</gene>
<dbReference type="PROSITE" id="PS51371">
    <property type="entry name" value="CBS"/>
    <property type="match status" value="1"/>
</dbReference>
<keyword evidence="6 10" id="KW-0129">CBS domain</keyword>
<dbReference type="CDD" id="cd01561">
    <property type="entry name" value="CBS_like"/>
    <property type="match status" value="1"/>
</dbReference>
<evidence type="ECO:0000256" key="2">
    <source>
        <dbReference type="ARBA" id="ARBA00005003"/>
    </source>
</evidence>
<comment type="catalytic activity">
    <reaction evidence="9 11">
        <text>L-homocysteine + L-serine = L,L-cystathionine + H2O</text>
        <dbReference type="Rhea" id="RHEA:10112"/>
        <dbReference type="ChEBI" id="CHEBI:15377"/>
        <dbReference type="ChEBI" id="CHEBI:33384"/>
        <dbReference type="ChEBI" id="CHEBI:58161"/>
        <dbReference type="ChEBI" id="CHEBI:58199"/>
        <dbReference type="EC" id="4.2.1.22"/>
    </reaction>
</comment>
<evidence type="ECO:0000256" key="6">
    <source>
        <dbReference type="ARBA" id="ARBA00023122"/>
    </source>
</evidence>
<feature type="domain" description="CBS" evidence="12">
    <location>
        <begin position="371"/>
        <end position="429"/>
    </location>
</feature>
<keyword evidence="14" id="KW-1185">Reference proteome</keyword>
<name>A0A9P5RUF7_9FUNG</name>
<evidence type="ECO:0000256" key="9">
    <source>
        <dbReference type="ARBA" id="ARBA00047490"/>
    </source>
</evidence>
<sequence length="498" mass="53959">MSANCTYNGCSQVGSHRHEEHLPEPAILDTILDHIGNTPLVRINKIAKSEGLQCELLAKCEYFNAGGSVKDRIGKRMVEEAEKDGRLKPGCTIIEPTSGNTGIGLALAAAVKGYRTIITLPEKMSQEKVDVLKALGAEIVRTPTEAAWDSPESHIGVAKRLNAEIPDSVILDQYANPYNPVTHYDHTAEEIYRSCNGQVDMLVAGAGTGGTITGIARKLKALCPNIIIVGVDPHGSILAQPESLNTSTEGYKVEGIGYDFIPEALERNLIDRWIKSEDKASFIMARRMIREEGILCGGSSGTAMAAAVEAAKELGPGKRCVVLLPDSVRNYMTKFLNDGWMQENGFTDQTMVTEQETKHLQWGGATVGSLHLKAAVTVTNTSRCREAILLMERNGFDQLPVVSSKNGRLVGLVTLGNLLSRIATGRVQVDGQVKDVMFKFQKVGTHFTEITDETLLEDLTGFFEKNSAGVVTERGGSKVKAVITKVDLVSYLVKKSTA</sequence>
<evidence type="ECO:0000256" key="5">
    <source>
        <dbReference type="ARBA" id="ARBA00022898"/>
    </source>
</evidence>
<dbReference type="AlphaFoldDB" id="A0A9P5RUF7"/>
<dbReference type="InterPro" id="IPR001216">
    <property type="entry name" value="P-phosphate_BS"/>
</dbReference>
<comment type="cofactor">
    <cofactor evidence="1 11">
        <name>pyridoxal 5'-phosphate</name>
        <dbReference type="ChEBI" id="CHEBI:597326"/>
    </cofactor>
</comment>
<dbReference type="FunFam" id="3.40.50.1100:FF:000118">
    <property type="entry name" value="Related to CYS4-cystathionine beta-synthase"/>
    <property type="match status" value="1"/>
</dbReference>
<dbReference type="PANTHER" id="PTHR10314">
    <property type="entry name" value="CYSTATHIONINE BETA-SYNTHASE"/>
    <property type="match status" value="1"/>
</dbReference>
<keyword evidence="7 11" id="KW-0456">Lyase</keyword>
<keyword evidence="5 11" id="KW-0663">Pyridoxal phosphate</keyword>
<dbReference type="InterPro" id="IPR005857">
    <property type="entry name" value="Cysta_beta_synth"/>
</dbReference>
<dbReference type="EMBL" id="JAAAUQ010000713">
    <property type="protein sequence ID" value="KAF9148083.1"/>
    <property type="molecule type" value="Genomic_DNA"/>
</dbReference>
<dbReference type="Pfam" id="PF00291">
    <property type="entry name" value="PALP"/>
    <property type="match status" value="1"/>
</dbReference>